<dbReference type="GO" id="GO:0005524">
    <property type="term" value="F:ATP binding"/>
    <property type="evidence" value="ECO:0007669"/>
    <property type="project" value="UniProtKB-KW"/>
</dbReference>
<proteinExistence type="inferred from homology"/>
<dbReference type="EMBL" id="FSRL01000001">
    <property type="protein sequence ID" value="SIN83497.1"/>
    <property type="molecule type" value="Genomic_DNA"/>
</dbReference>
<keyword evidence="4" id="KW-1003">Cell membrane</keyword>
<dbReference type="PANTHER" id="PTHR43297">
    <property type="entry name" value="OLIGOPEPTIDE TRANSPORT ATP-BINDING PROTEIN APPD"/>
    <property type="match status" value="1"/>
</dbReference>
<evidence type="ECO:0000256" key="9">
    <source>
        <dbReference type="ARBA" id="ARBA00023136"/>
    </source>
</evidence>
<dbReference type="Pfam" id="PF00005">
    <property type="entry name" value="ABC_tran"/>
    <property type="match status" value="1"/>
</dbReference>
<dbReference type="PROSITE" id="PS00211">
    <property type="entry name" value="ABC_TRANSPORTER_1"/>
    <property type="match status" value="1"/>
</dbReference>
<evidence type="ECO:0000256" key="6">
    <source>
        <dbReference type="ARBA" id="ARBA00022741"/>
    </source>
</evidence>
<dbReference type="FunFam" id="3.40.50.300:FF:000016">
    <property type="entry name" value="Oligopeptide ABC transporter ATP-binding component"/>
    <property type="match status" value="1"/>
</dbReference>
<keyword evidence="7 11" id="KW-0067">ATP-binding</keyword>
<name>A0A1N6EKK4_9RHOB</name>
<dbReference type="GO" id="GO:0015833">
    <property type="term" value="P:peptide transport"/>
    <property type="evidence" value="ECO:0007669"/>
    <property type="project" value="InterPro"/>
</dbReference>
<keyword evidence="3" id="KW-0813">Transport</keyword>
<dbReference type="PROSITE" id="PS50893">
    <property type="entry name" value="ABC_TRANSPORTER_2"/>
    <property type="match status" value="1"/>
</dbReference>
<evidence type="ECO:0000313" key="12">
    <source>
        <dbReference type="Proteomes" id="UP000184932"/>
    </source>
</evidence>
<keyword evidence="8" id="KW-1278">Translocase</keyword>
<accession>A0A1N6EKK4</accession>
<dbReference type="GO" id="GO:0005886">
    <property type="term" value="C:plasma membrane"/>
    <property type="evidence" value="ECO:0007669"/>
    <property type="project" value="UniProtKB-SubCell"/>
</dbReference>
<protein>
    <submittedName>
        <fullName evidence="11">Peptide/nickel transport system ATP-binding protein</fullName>
    </submittedName>
</protein>
<evidence type="ECO:0000256" key="5">
    <source>
        <dbReference type="ARBA" id="ARBA00022519"/>
    </source>
</evidence>
<dbReference type="InterPro" id="IPR050388">
    <property type="entry name" value="ABC_Ni/Peptide_Import"/>
</dbReference>
<dbReference type="InterPro" id="IPR027417">
    <property type="entry name" value="P-loop_NTPase"/>
</dbReference>
<evidence type="ECO:0000256" key="4">
    <source>
        <dbReference type="ARBA" id="ARBA00022475"/>
    </source>
</evidence>
<dbReference type="Proteomes" id="UP000184932">
    <property type="component" value="Unassembled WGS sequence"/>
</dbReference>
<keyword evidence="6" id="KW-0547">Nucleotide-binding</keyword>
<feature type="domain" description="ABC transporter" evidence="10">
    <location>
        <begin position="16"/>
        <end position="273"/>
    </location>
</feature>
<dbReference type="InterPro" id="IPR003593">
    <property type="entry name" value="AAA+_ATPase"/>
</dbReference>
<dbReference type="Pfam" id="PF08352">
    <property type="entry name" value="oligo_HPY"/>
    <property type="match status" value="1"/>
</dbReference>
<evidence type="ECO:0000259" key="10">
    <source>
        <dbReference type="PROSITE" id="PS50893"/>
    </source>
</evidence>
<keyword evidence="5" id="KW-0997">Cell inner membrane</keyword>
<keyword evidence="12" id="KW-1185">Reference proteome</keyword>
<dbReference type="InterPro" id="IPR017871">
    <property type="entry name" value="ABC_transporter-like_CS"/>
</dbReference>
<dbReference type="CDD" id="cd03257">
    <property type="entry name" value="ABC_NikE_OppD_transporters"/>
    <property type="match status" value="1"/>
</dbReference>
<comment type="similarity">
    <text evidence="2">Belongs to the ABC transporter superfamily.</text>
</comment>
<comment type="subcellular location">
    <subcellularLocation>
        <location evidence="1">Cell inner membrane</location>
        <topology evidence="1">Peripheral membrane protein</topology>
    </subcellularLocation>
</comment>
<dbReference type="InterPro" id="IPR003439">
    <property type="entry name" value="ABC_transporter-like_ATP-bd"/>
</dbReference>
<reference evidence="12" key="1">
    <citation type="submission" date="2016-11" db="EMBL/GenBank/DDBJ databases">
        <authorList>
            <person name="Varghese N."/>
            <person name="Submissions S."/>
        </authorList>
    </citation>
    <scope>NUCLEOTIDE SEQUENCE [LARGE SCALE GENOMIC DNA]</scope>
    <source>
        <strain evidence="12">DSM 29440</strain>
    </source>
</reference>
<dbReference type="NCBIfam" id="TIGR01727">
    <property type="entry name" value="oligo_HPY"/>
    <property type="match status" value="1"/>
</dbReference>
<dbReference type="Gene3D" id="3.40.50.300">
    <property type="entry name" value="P-loop containing nucleotide triphosphate hydrolases"/>
    <property type="match status" value="1"/>
</dbReference>
<sequence>MMPPTPMHSEAQKPLVEIKGLKTHFFTDDGLVKAVEGVDLDILPDRTLCLLGESGCGKSILARSILRIVDAPGRIVGGSILYHAADGRTVDLARARAGSRELRAIRGSDIAMIFQEPMSSLGPIQKIGKQITETIRLHRDVSKAEAREEAIDMLARVGIPRPAERFEAYPFELSGGMRQRAMIAMALSCQPRLLIADEPTTALDVTTQAQILELIAELKDEFRMAVMLITHDLGVVAEVADDVAVMYMGKIVEKSDVYGLFEAPQHPYTRALLNSVPRIGVTTGARLPAIRGMVPHPLARPSGCTFRTRCDHFMEGICDLREPQLKPRGEGQVACFLHEEEARADV</sequence>
<dbReference type="GO" id="GO:0016887">
    <property type="term" value="F:ATP hydrolysis activity"/>
    <property type="evidence" value="ECO:0007669"/>
    <property type="project" value="InterPro"/>
</dbReference>
<dbReference type="GO" id="GO:0055085">
    <property type="term" value="P:transmembrane transport"/>
    <property type="evidence" value="ECO:0007669"/>
    <property type="project" value="UniProtKB-ARBA"/>
</dbReference>
<evidence type="ECO:0000256" key="1">
    <source>
        <dbReference type="ARBA" id="ARBA00004417"/>
    </source>
</evidence>
<dbReference type="AlphaFoldDB" id="A0A1N6EKK4"/>
<evidence type="ECO:0000256" key="7">
    <source>
        <dbReference type="ARBA" id="ARBA00022840"/>
    </source>
</evidence>
<dbReference type="SMART" id="SM00382">
    <property type="entry name" value="AAA"/>
    <property type="match status" value="1"/>
</dbReference>
<organism evidence="11 12">
    <name type="scientific">Vannielia litorea</name>
    <dbReference type="NCBI Taxonomy" id="1217970"/>
    <lineage>
        <taxon>Bacteria</taxon>
        <taxon>Pseudomonadati</taxon>
        <taxon>Pseudomonadota</taxon>
        <taxon>Alphaproteobacteria</taxon>
        <taxon>Rhodobacterales</taxon>
        <taxon>Paracoccaceae</taxon>
        <taxon>Vannielia</taxon>
    </lineage>
</organism>
<dbReference type="InterPro" id="IPR013563">
    <property type="entry name" value="Oligopep_ABC_C"/>
</dbReference>
<dbReference type="STRING" id="1217970.SAMN05444002_0881"/>
<dbReference type="SUPFAM" id="SSF52540">
    <property type="entry name" value="P-loop containing nucleoside triphosphate hydrolases"/>
    <property type="match status" value="1"/>
</dbReference>
<evidence type="ECO:0000256" key="2">
    <source>
        <dbReference type="ARBA" id="ARBA00005417"/>
    </source>
</evidence>
<evidence type="ECO:0000256" key="8">
    <source>
        <dbReference type="ARBA" id="ARBA00022967"/>
    </source>
</evidence>
<evidence type="ECO:0000313" key="11">
    <source>
        <dbReference type="EMBL" id="SIN83497.1"/>
    </source>
</evidence>
<gene>
    <name evidence="11" type="ORF">SAMN05444002_0881</name>
</gene>
<evidence type="ECO:0000256" key="3">
    <source>
        <dbReference type="ARBA" id="ARBA00022448"/>
    </source>
</evidence>
<dbReference type="PANTHER" id="PTHR43297:SF14">
    <property type="entry name" value="ATPASE AAA-TYPE CORE DOMAIN-CONTAINING PROTEIN"/>
    <property type="match status" value="1"/>
</dbReference>
<keyword evidence="9" id="KW-0472">Membrane</keyword>